<evidence type="ECO:0000313" key="2">
    <source>
        <dbReference type="EMBL" id="CAI9117458.1"/>
    </source>
</evidence>
<protein>
    <submittedName>
        <fullName evidence="2">OLC1v1018856C1</fullName>
    </submittedName>
</protein>
<dbReference type="AlphaFoldDB" id="A0AAV1ECZ3"/>
<dbReference type="EMBL" id="OX459126">
    <property type="protein sequence ID" value="CAI9117458.1"/>
    <property type="molecule type" value="Genomic_DNA"/>
</dbReference>
<sequence length="367" mass="42243">MVRQKVGKKKIDQKSEDIDSLVAEIEGSSSKKGELRSKDNQMVSPSPKLQTKIGATEKLSVGYESTKLLDEAKHQQRQTEARRTLTWTERCRRNFPKPEERKKLIPQLTPEWRAVGRKEDANRQGLTETQSIKVTKEGPADQSREIKIIKKGSNSIDEGVLQRGTVQPHQVRILNRNHSNMGTEEIAADQSLLGVEMIEFIASWIELWLMGNGLTVFQCLQLSFNGRSIGSFPIACEESEIPHKRYLYYQLYMKLQRMKPCLKKLNKDHFADIVIQAEKDQLELQHVQEVLATNPSDLTVQEQERKAYAQFLRSSEASLSFVKQKAKEERLLNSDENFSFFHSKLKARTMRNRIWSVVDENGRLITD</sequence>
<reference evidence="2" key="1">
    <citation type="submission" date="2023-03" db="EMBL/GenBank/DDBJ databases">
        <authorList>
            <person name="Julca I."/>
        </authorList>
    </citation>
    <scope>NUCLEOTIDE SEQUENCE</scope>
</reference>
<organism evidence="2 3">
    <name type="scientific">Oldenlandia corymbosa var. corymbosa</name>
    <dbReference type="NCBI Taxonomy" id="529605"/>
    <lineage>
        <taxon>Eukaryota</taxon>
        <taxon>Viridiplantae</taxon>
        <taxon>Streptophyta</taxon>
        <taxon>Embryophyta</taxon>
        <taxon>Tracheophyta</taxon>
        <taxon>Spermatophyta</taxon>
        <taxon>Magnoliopsida</taxon>
        <taxon>eudicotyledons</taxon>
        <taxon>Gunneridae</taxon>
        <taxon>Pentapetalae</taxon>
        <taxon>asterids</taxon>
        <taxon>lamiids</taxon>
        <taxon>Gentianales</taxon>
        <taxon>Rubiaceae</taxon>
        <taxon>Rubioideae</taxon>
        <taxon>Spermacoceae</taxon>
        <taxon>Hedyotis-Oldenlandia complex</taxon>
        <taxon>Oldenlandia</taxon>
    </lineage>
</organism>
<evidence type="ECO:0000256" key="1">
    <source>
        <dbReference type="SAM" id="MobiDB-lite"/>
    </source>
</evidence>
<feature type="compositionally biased region" description="Polar residues" evidence="1">
    <location>
        <begin position="40"/>
        <end position="49"/>
    </location>
</feature>
<proteinExistence type="predicted"/>
<dbReference type="Proteomes" id="UP001161247">
    <property type="component" value="Chromosome 9"/>
</dbReference>
<gene>
    <name evidence="2" type="ORF">OLC1_LOCUS23515</name>
</gene>
<feature type="compositionally biased region" description="Basic and acidic residues" evidence="1">
    <location>
        <begin position="29"/>
        <end position="39"/>
    </location>
</feature>
<feature type="region of interest" description="Disordered" evidence="1">
    <location>
        <begin position="116"/>
        <end position="139"/>
    </location>
</feature>
<feature type="compositionally biased region" description="Polar residues" evidence="1">
    <location>
        <begin position="124"/>
        <end position="133"/>
    </location>
</feature>
<feature type="region of interest" description="Disordered" evidence="1">
    <location>
        <begin position="25"/>
        <end position="55"/>
    </location>
</feature>
<name>A0AAV1ECZ3_OLDCO</name>
<keyword evidence="3" id="KW-1185">Reference proteome</keyword>
<accession>A0AAV1ECZ3</accession>
<evidence type="ECO:0000313" key="3">
    <source>
        <dbReference type="Proteomes" id="UP001161247"/>
    </source>
</evidence>